<sequence length="42" mass="4965">MNRFNVVPKCVAFSELFCLPLFFKIDHLSQNENYLNAFIELV</sequence>
<dbReference type="HOGENOM" id="CLU_3253114_0_0_9"/>
<reference evidence="1 2" key="1">
    <citation type="submission" date="2009-01" db="EMBL/GenBank/DDBJ databases">
        <authorList>
            <person name="Qin X."/>
            <person name="Bachman B."/>
            <person name="Battles P."/>
            <person name="Bell A."/>
            <person name="Bess C."/>
            <person name="Bickham C."/>
            <person name="Chaboub L."/>
            <person name="Chen D."/>
            <person name="Coyle M."/>
            <person name="Deiros D.R."/>
            <person name="Dinh H."/>
            <person name="Forbes L."/>
            <person name="Fowler G."/>
            <person name="Francisco L."/>
            <person name="Fu Q."/>
            <person name="Gubbala S."/>
            <person name="Hale W."/>
            <person name="Han Y."/>
            <person name="Hemphill L."/>
            <person name="Highlander S.K."/>
            <person name="Hirani K."/>
            <person name="Hogues M."/>
            <person name="Jackson L."/>
            <person name="Jakkamsetti A."/>
            <person name="Javaid M."/>
            <person name="Jiang H."/>
            <person name="Korchina V."/>
            <person name="Kovar C."/>
            <person name="Lara F."/>
            <person name="Lee S."/>
            <person name="Mata R."/>
            <person name="Mathew T."/>
            <person name="Moen C."/>
            <person name="Morales K."/>
            <person name="Munidasa M."/>
            <person name="Nazareth L."/>
            <person name="Ngo R."/>
            <person name="Nguyen L."/>
            <person name="Okwuonu G."/>
            <person name="Ongeri F."/>
            <person name="Patil S."/>
            <person name="Petrosino J."/>
            <person name="Pham C."/>
            <person name="Pham P."/>
            <person name="Pu L.-L."/>
            <person name="Puazo M."/>
            <person name="Raj R."/>
            <person name="Reid J."/>
            <person name="Rouhana J."/>
            <person name="Saada N."/>
            <person name="Shang Y."/>
            <person name="Simmons D."/>
            <person name="Thornton R."/>
            <person name="Warren J."/>
            <person name="Weissenberger G."/>
            <person name="Zhang J."/>
            <person name="Zhang L."/>
            <person name="Zhou C."/>
            <person name="Zhu D."/>
            <person name="Muzny D."/>
            <person name="Worley K."/>
            <person name="Gibbs R."/>
        </authorList>
    </citation>
    <scope>NUCLEOTIDE SEQUENCE [LARGE SCALE GENOMIC DNA]</scope>
    <source>
        <strain evidence="2">ATCC 8290 / DSM 20176 / CCUG 30140 / JCM 1155 / KCTC 3500 / NBRC 15886 / NCIMB 8040 / NRRL B-1843 / 9</strain>
    </source>
</reference>
<protein>
    <submittedName>
        <fullName evidence="1">Uncharacterized protein</fullName>
    </submittedName>
</protein>
<name>C0XMX0_LENH9</name>
<accession>C0XMX0</accession>
<keyword evidence="2" id="KW-1185">Reference proteome</keyword>
<evidence type="ECO:0000313" key="1">
    <source>
        <dbReference type="EMBL" id="EEI23273.1"/>
    </source>
</evidence>
<dbReference type="AlphaFoldDB" id="C0XMX0"/>
<proteinExistence type="predicted"/>
<gene>
    <name evidence="1" type="ORF">HMPREF0519_2581</name>
</gene>
<dbReference type="EMBL" id="ACGP01000219">
    <property type="protein sequence ID" value="EEI23273.1"/>
    <property type="molecule type" value="Genomic_DNA"/>
</dbReference>
<evidence type="ECO:0000313" key="2">
    <source>
        <dbReference type="Proteomes" id="UP000003752"/>
    </source>
</evidence>
<dbReference type="Proteomes" id="UP000003752">
    <property type="component" value="Unassembled WGS sequence"/>
</dbReference>
<comment type="caution">
    <text evidence="1">The sequence shown here is derived from an EMBL/GenBank/DDBJ whole genome shotgun (WGS) entry which is preliminary data.</text>
</comment>
<organism evidence="1 2">
    <name type="scientific">Lentilactobacillus hilgardii (strain ATCC 8290 / DSM 20176 / CCUG 30140 / JCM 1155 / KCTC 3500 / NBRC 15886 / NCIMB 8040 / NRRL B-1843 / 9)</name>
    <dbReference type="NCBI Taxonomy" id="1423757"/>
    <lineage>
        <taxon>Bacteria</taxon>
        <taxon>Bacillati</taxon>
        <taxon>Bacillota</taxon>
        <taxon>Bacilli</taxon>
        <taxon>Lactobacillales</taxon>
        <taxon>Lactobacillaceae</taxon>
        <taxon>Lentilactobacillus</taxon>
    </lineage>
</organism>